<feature type="transmembrane region" description="Helical" evidence="1">
    <location>
        <begin position="68"/>
        <end position="84"/>
    </location>
</feature>
<name>A0A2A6JC27_9HYPH</name>
<dbReference type="InterPro" id="IPR021109">
    <property type="entry name" value="Peptidase_aspartic_dom_sf"/>
</dbReference>
<accession>A0A2A6JC27</accession>
<protein>
    <submittedName>
        <fullName evidence="2">TIGR02281 family clan AA aspartic protease</fullName>
    </submittedName>
</protein>
<proteinExistence type="predicted"/>
<dbReference type="Pfam" id="PF13975">
    <property type="entry name" value="gag-asp_proteas"/>
    <property type="match status" value="1"/>
</dbReference>
<feature type="transmembrane region" description="Helical" evidence="1">
    <location>
        <begin position="36"/>
        <end position="56"/>
    </location>
</feature>
<dbReference type="GO" id="GO:0004190">
    <property type="term" value="F:aspartic-type endopeptidase activity"/>
    <property type="evidence" value="ECO:0007669"/>
    <property type="project" value="InterPro"/>
</dbReference>
<sequence length="235" mass="25534">MMRLIVFLFVIGIGIGLAMLIVNNDSGRILGLQSDDFGRVVYLMPIALMLSAGIWTSRRSLSETMRQMMIWLVLILALATTYLYRQEALAVGNRLLAGLVPGHAVVVTTSEGGQEIILHKLLNGHFEADVAVNGQTIEMLVDTGASMVALSREDAERIGIDLTRLTYSMTVMTANGRGRAAPVTLDQVAIGPIVRNNVAASVAEDGRLDQSLLGMSFLETLGSLQMQTDELRMRD</sequence>
<dbReference type="RefSeq" id="WP_097612954.1">
    <property type="nucleotide sequence ID" value="NZ_NWSV01000008.1"/>
</dbReference>
<dbReference type="AlphaFoldDB" id="A0A2A6JC27"/>
<reference evidence="2 3" key="1">
    <citation type="submission" date="2017-09" db="EMBL/GenBank/DDBJ databases">
        <title>Comparative genomics of rhizobia isolated from Phaseolus vulgaris in China.</title>
        <authorList>
            <person name="Tong W."/>
        </authorList>
    </citation>
    <scope>NUCLEOTIDE SEQUENCE [LARGE SCALE GENOMIC DNA]</scope>
    <source>
        <strain evidence="2 3">C5</strain>
    </source>
</reference>
<dbReference type="NCBIfam" id="TIGR02281">
    <property type="entry name" value="clan_AA_DTGA"/>
    <property type="match status" value="1"/>
</dbReference>
<organism evidence="2 3">
    <name type="scientific">Rhizobium chutanense</name>
    <dbReference type="NCBI Taxonomy" id="2035448"/>
    <lineage>
        <taxon>Bacteria</taxon>
        <taxon>Pseudomonadati</taxon>
        <taxon>Pseudomonadota</taxon>
        <taxon>Alphaproteobacteria</taxon>
        <taxon>Hyphomicrobiales</taxon>
        <taxon>Rhizobiaceae</taxon>
        <taxon>Rhizobium/Agrobacterium group</taxon>
        <taxon>Rhizobium</taxon>
    </lineage>
</organism>
<gene>
    <name evidence="2" type="ORF">CO666_15370</name>
</gene>
<dbReference type="Proteomes" id="UP000220768">
    <property type="component" value="Unassembled WGS sequence"/>
</dbReference>
<dbReference type="CDD" id="cd05483">
    <property type="entry name" value="retropepsin_like_bacteria"/>
    <property type="match status" value="1"/>
</dbReference>
<evidence type="ECO:0000313" key="3">
    <source>
        <dbReference type="Proteomes" id="UP000220768"/>
    </source>
</evidence>
<keyword evidence="1" id="KW-0812">Transmembrane</keyword>
<keyword evidence="1" id="KW-0472">Membrane</keyword>
<keyword evidence="3" id="KW-1185">Reference proteome</keyword>
<dbReference type="Gene3D" id="2.40.70.10">
    <property type="entry name" value="Acid Proteases"/>
    <property type="match status" value="1"/>
</dbReference>
<dbReference type="InterPro" id="IPR001969">
    <property type="entry name" value="Aspartic_peptidase_AS"/>
</dbReference>
<evidence type="ECO:0000256" key="1">
    <source>
        <dbReference type="SAM" id="Phobius"/>
    </source>
</evidence>
<dbReference type="PROSITE" id="PS00141">
    <property type="entry name" value="ASP_PROTEASE"/>
    <property type="match status" value="1"/>
</dbReference>
<keyword evidence="2" id="KW-0378">Hydrolase</keyword>
<dbReference type="SUPFAM" id="SSF50630">
    <property type="entry name" value="Acid proteases"/>
    <property type="match status" value="1"/>
</dbReference>
<comment type="caution">
    <text evidence="2">The sequence shown here is derived from an EMBL/GenBank/DDBJ whole genome shotgun (WGS) entry which is preliminary data.</text>
</comment>
<dbReference type="GO" id="GO:0006508">
    <property type="term" value="P:proteolysis"/>
    <property type="evidence" value="ECO:0007669"/>
    <property type="project" value="UniProtKB-KW"/>
</dbReference>
<dbReference type="InterPro" id="IPR011969">
    <property type="entry name" value="Clan_AA_Asp_peptidase_C"/>
</dbReference>
<keyword evidence="2" id="KW-0645">Protease</keyword>
<dbReference type="InterPro" id="IPR034122">
    <property type="entry name" value="Retropepsin-like_bacterial"/>
</dbReference>
<evidence type="ECO:0000313" key="2">
    <source>
        <dbReference type="EMBL" id="PDT03424.1"/>
    </source>
</evidence>
<dbReference type="EMBL" id="NWSV01000008">
    <property type="protein sequence ID" value="PDT03424.1"/>
    <property type="molecule type" value="Genomic_DNA"/>
</dbReference>
<keyword evidence="1" id="KW-1133">Transmembrane helix</keyword>